<dbReference type="InterPro" id="IPR055971">
    <property type="entry name" value="DUF7549"/>
</dbReference>
<feature type="transmembrane region" description="Helical" evidence="1">
    <location>
        <begin position="22"/>
        <end position="42"/>
    </location>
</feature>
<gene>
    <name evidence="2" type="ORF">C2R22_06580</name>
</gene>
<evidence type="ECO:0000256" key="1">
    <source>
        <dbReference type="SAM" id="Phobius"/>
    </source>
</evidence>
<proteinExistence type="predicted"/>
<feature type="transmembrane region" description="Helical" evidence="1">
    <location>
        <begin position="143"/>
        <end position="163"/>
    </location>
</feature>
<dbReference type="Pfam" id="PF24417">
    <property type="entry name" value="DUF7549"/>
    <property type="match status" value="1"/>
</dbReference>
<dbReference type="GeneID" id="35591740"/>
<accession>A0A2I8VHF9</accession>
<feature type="transmembrane region" description="Helical" evidence="1">
    <location>
        <begin position="115"/>
        <end position="137"/>
    </location>
</feature>
<protein>
    <recommendedName>
        <fullName evidence="4">TIGR04206 family protein</fullName>
    </recommendedName>
</protein>
<keyword evidence="1" id="KW-1133">Transmembrane helix</keyword>
<dbReference type="KEGG" id="srub:C2R22_06580"/>
<organism evidence="2 3">
    <name type="scientific">Salinigranum rubrum</name>
    <dbReference type="NCBI Taxonomy" id="755307"/>
    <lineage>
        <taxon>Archaea</taxon>
        <taxon>Methanobacteriati</taxon>
        <taxon>Methanobacteriota</taxon>
        <taxon>Stenosarchaea group</taxon>
        <taxon>Halobacteria</taxon>
        <taxon>Halobacteriales</taxon>
        <taxon>Haloferacaceae</taxon>
        <taxon>Salinigranum</taxon>
    </lineage>
</organism>
<evidence type="ECO:0008006" key="4">
    <source>
        <dbReference type="Google" id="ProtNLM"/>
    </source>
</evidence>
<dbReference type="OrthoDB" id="238194at2157"/>
<evidence type="ECO:0000313" key="2">
    <source>
        <dbReference type="EMBL" id="AUV81366.1"/>
    </source>
</evidence>
<dbReference type="RefSeq" id="WP_103425054.1">
    <property type="nucleotide sequence ID" value="NZ_CP026309.1"/>
</dbReference>
<feature type="transmembrane region" description="Helical" evidence="1">
    <location>
        <begin position="82"/>
        <end position="103"/>
    </location>
</feature>
<dbReference type="Proteomes" id="UP000236584">
    <property type="component" value="Chromosome"/>
</dbReference>
<dbReference type="EMBL" id="CP026309">
    <property type="protein sequence ID" value="AUV81366.1"/>
    <property type="molecule type" value="Genomic_DNA"/>
</dbReference>
<sequence length="167" mass="17802">MVWVRSEYAGELAVLSTWLSAFIPWNVMLSSVAGGSVLFVRFPFLQIRYAYGVPFAEGTLILDPLSAISFQAGNSIAVAYQAWAVGAAVFAVAFVFSILYYLAEARVEALPVDPVRVVGALLGLTGVVLAAATYLLLTRGFPGIPIPLGVVFLLVFGGVLLTIDRTD</sequence>
<keyword evidence="1" id="KW-0472">Membrane</keyword>
<dbReference type="AlphaFoldDB" id="A0A2I8VHF9"/>
<keyword evidence="1" id="KW-0812">Transmembrane</keyword>
<name>A0A2I8VHF9_9EURY</name>
<reference evidence="2 3" key="1">
    <citation type="submission" date="2018-01" db="EMBL/GenBank/DDBJ databases">
        <title>Complete genome sequence of Salinigranum rubrum GX10T, an extremely halophilic archaeon isolated from a marine solar saltern.</title>
        <authorList>
            <person name="Han S."/>
        </authorList>
    </citation>
    <scope>NUCLEOTIDE SEQUENCE [LARGE SCALE GENOMIC DNA]</scope>
    <source>
        <strain evidence="2 3">GX10</strain>
    </source>
</reference>
<evidence type="ECO:0000313" key="3">
    <source>
        <dbReference type="Proteomes" id="UP000236584"/>
    </source>
</evidence>
<keyword evidence="3" id="KW-1185">Reference proteome</keyword>